<dbReference type="PANTHER" id="PTHR22791:SF4">
    <property type="entry name" value="RING FINGER PROTEIN 223"/>
    <property type="match status" value="1"/>
</dbReference>
<name>A0A4Z2EIR6_9TELE</name>
<dbReference type="SMART" id="SM00184">
    <property type="entry name" value="RING"/>
    <property type="match status" value="1"/>
</dbReference>
<keyword evidence="9" id="KW-1185">Reference proteome</keyword>
<keyword evidence="6" id="KW-0812">Transmembrane</keyword>
<organism evidence="8 9">
    <name type="scientific">Liparis tanakae</name>
    <name type="common">Tanaka's snailfish</name>
    <dbReference type="NCBI Taxonomy" id="230148"/>
    <lineage>
        <taxon>Eukaryota</taxon>
        <taxon>Metazoa</taxon>
        <taxon>Chordata</taxon>
        <taxon>Craniata</taxon>
        <taxon>Vertebrata</taxon>
        <taxon>Euteleostomi</taxon>
        <taxon>Actinopterygii</taxon>
        <taxon>Neopterygii</taxon>
        <taxon>Teleostei</taxon>
        <taxon>Neoteleostei</taxon>
        <taxon>Acanthomorphata</taxon>
        <taxon>Eupercaria</taxon>
        <taxon>Perciformes</taxon>
        <taxon>Cottioidei</taxon>
        <taxon>Cottales</taxon>
        <taxon>Liparidae</taxon>
        <taxon>Liparis</taxon>
    </lineage>
</organism>
<evidence type="ECO:0000259" key="7">
    <source>
        <dbReference type="PROSITE" id="PS50089"/>
    </source>
</evidence>
<gene>
    <name evidence="8" type="primary">RNF223_1</name>
    <name evidence="8" type="ORF">EYF80_061197</name>
</gene>
<dbReference type="Pfam" id="PF13445">
    <property type="entry name" value="zf-RING_UBOX"/>
    <property type="match status" value="1"/>
</dbReference>
<evidence type="ECO:0000256" key="1">
    <source>
        <dbReference type="ARBA" id="ARBA00022723"/>
    </source>
</evidence>
<dbReference type="Proteomes" id="UP000314294">
    <property type="component" value="Unassembled WGS sequence"/>
</dbReference>
<dbReference type="OrthoDB" id="252722at2759"/>
<proteinExistence type="predicted"/>
<dbReference type="PANTHER" id="PTHR22791">
    <property type="entry name" value="RING-TYPE DOMAIN-CONTAINING PROTEIN"/>
    <property type="match status" value="1"/>
</dbReference>
<evidence type="ECO:0000256" key="6">
    <source>
        <dbReference type="SAM" id="Phobius"/>
    </source>
</evidence>
<evidence type="ECO:0000313" key="8">
    <source>
        <dbReference type="EMBL" id="TNN28655.1"/>
    </source>
</evidence>
<dbReference type="SUPFAM" id="SSF57850">
    <property type="entry name" value="RING/U-box"/>
    <property type="match status" value="1"/>
</dbReference>
<keyword evidence="6" id="KW-0472">Membrane</keyword>
<accession>A0A4Z2EIR6</accession>
<keyword evidence="2 4" id="KW-0863">Zinc-finger</keyword>
<feature type="transmembrane region" description="Helical" evidence="6">
    <location>
        <begin position="156"/>
        <end position="177"/>
    </location>
</feature>
<dbReference type="InterPro" id="IPR013083">
    <property type="entry name" value="Znf_RING/FYVE/PHD"/>
</dbReference>
<dbReference type="PROSITE" id="PS50089">
    <property type="entry name" value="ZF_RING_2"/>
    <property type="match status" value="1"/>
</dbReference>
<evidence type="ECO:0000256" key="5">
    <source>
        <dbReference type="SAM" id="MobiDB-lite"/>
    </source>
</evidence>
<dbReference type="InterPro" id="IPR027370">
    <property type="entry name" value="Znf-RING_euk"/>
</dbReference>
<evidence type="ECO:0000256" key="4">
    <source>
        <dbReference type="PROSITE-ProRule" id="PRU00175"/>
    </source>
</evidence>
<dbReference type="EMBL" id="SRLO01006618">
    <property type="protein sequence ID" value="TNN28655.1"/>
    <property type="molecule type" value="Genomic_DNA"/>
</dbReference>
<dbReference type="GO" id="GO:0061630">
    <property type="term" value="F:ubiquitin protein ligase activity"/>
    <property type="evidence" value="ECO:0007669"/>
    <property type="project" value="TreeGrafter"/>
</dbReference>
<keyword evidence="3" id="KW-0862">Zinc</keyword>
<evidence type="ECO:0000256" key="3">
    <source>
        <dbReference type="ARBA" id="ARBA00022833"/>
    </source>
</evidence>
<dbReference type="PROSITE" id="PS00518">
    <property type="entry name" value="ZF_RING_1"/>
    <property type="match status" value="1"/>
</dbReference>
<keyword evidence="6" id="KW-1133">Transmembrane helix</keyword>
<dbReference type="GO" id="GO:0008270">
    <property type="term" value="F:zinc ion binding"/>
    <property type="evidence" value="ECO:0007669"/>
    <property type="project" value="UniProtKB-KW"/>
</dbReference>
<reference evidence="8 9" key="1">
    <citation type="submission" date="2019-03" db="EMBL/GenBank/DDBJ databases">
        <title>First draft genome of Liparis tanakae, snailfish: a comprehensive survey of snailfish specific genes.</title>
        <authorList>
            <person name="Kim W."/>
            <person name="Song I."/>
            <person name="Jeong J.-H."/>
            <person name="Kim D."/>
            <person name="Kim S."/>
            <person name="Ryu S."/>
            <person name="Song J.Y."/>
            <person name="Lee S.K."/>
        </authorList>
    </citation>
    <scope>NUCLEOTIDE SEQUENCE [LARGE SCALE GENOMIC DNA]</scope>
    <source>
        <tissue evidence="8">Muscle</tissue>
    </source>
</reference>
<feature type="compositionally biased region" description="Basic residues" evidence="5">
    <location>
        <begin position="221"/>
        <end position="231"/>
    </location>
</feature>
<protein>
    <submittedName>
        <fullName evidence="8">RING finger protein 223</fullName>
    </submittedName>
</protein>
<evidence type="ECO:0000313" key="9">
    <source>
        <dbReference type="Proteomes" id="UP000314294"/>
    </source>
</evidence>
<evidence type="ECO:0000256" key="2">
    <source>
        <dbReference type="ARBA" id="ARBA00022771"/>
    </source>
</evidence>
<dbReference type="Gene3D" id="3.30.40.10">
    <property type="entry name" value="Zinc/RING finger domain, C3HC4 (zinc finger)"/>
    <property type="match status" value="1"/>
</dbReference>
<feature type="domain" description="RING-type" evidence="7">
    <location>
        <begin position="25"/>
        <end position="71"/>
    </location>
</feature>
<dbReference type="InterPro" id="IPR051435">
    <property type="entry name" value="RING_finger_E3_ubiq-ligases"/>
</dbReference>
<dbReference type="GO" id="GO:0016567">
    <property type="term" value="P:protein ubiquitination"/>
    <property type="evidence" value="ECO:0007669"/>
    <property type="project" value="TreeGrafter"/>
</dbReference>
<dbReference type="InterPro" id="IPR017907">
    <property type="entry name" value="Znf_RING_CS"/>
</dbReference>
<comment type="caution">
    <text evidence="8">The sequence shown here is derived from an EMBL/GenBank/DDBJ whole genome shotgun (WGS) entry which is preliminary data.</text>
</comment>
<sequence>MERFTRLEELEEEEEVEEDRSRPECSICYDAYDHVFKQPKVLECTHTFCLECLSHFANGRLGDGLPCPLCRRGTALPSGGPPALTTDQEILRQLPGPQRQEEPVWLEGEELCCKSYDSAGAPEEQLCICVDIGAARTPRAGLAPRRRRPSTSYRHWFDKIFSPIVAVLLVVAIIIHLKHCVKLLPTTTPASHEARRPRDPPATTPAGHEARPSRGPPTTRAAHHAVGHKARPPQGPPTTRPAHHEARPPRGRPTTRPTPHMDLEDYIFHRFNGVRAGGRHHTFAGLCETPAHHNTRKPRGRPTTRPA</sequence>
<feature type="region of interest" description="Disordered" evidence="5">
    <location>
        <begin position="188"/>
        <end position="260"/>
    </location>
</feature>
<dbReference type="AlphaFoldDB" id="A0A4Z2EIR6"/>
<dbReference type="InterPro" id="IPR001841">
    <property type="entry name" value="Znf_RING"/>
</dbReference>
<keyword evidence="1" id="KW-0479">Metal-binding</keyword>